<dbReference type="GO" id="GO:0016853">
    <property type="term" value="F:isomerase activity"/>
    <property type="evidence" value="ECO:0007669"/>
    <property type="project" value="UniProtKB-KW"/>
</dbReference>
<dbReference type="PANTHER" id="PTHR12110">
    <property type="entry name" value="HYDROXYPYRUVATE ISOMERASE"/>
    <property type="match status" value="1"/>
</dbReference>
<dbReference type="Proteomes" id="UP000006055">
    <property type="component" value="Chromosome"/>
</dbReference>
<dbReference type="HOGENOM" id="CLU_050006_5_0_7"/>
<dbReference type="InterPro" id="IPR013022">
    <property type="entry name" value="Xyl_isomerase-like_TIM-brl"/>
</dbReference>
<dbReference type="SUPFAM" id="SSF51658">
    <property type="entry name" value="Xylose isomerase-like"/>
    <property type="match status" value="1"/>
</dbReference>
<keyword evidence="2" id="KW-0413">Isomerase</keyword>
<keyword evidence="3" id="KW-1185">Reference proteome</keyword>
<feature type="domain" description="Xylose isomerase-like TIM barrel" evidence="1">
    <location>
        <begin position="37"/>
        <end position="288"/>
    </location>
</feature>
<dbReference type="KEGG" id="dti:Desti_4343"/>
<gene>
    <name evidence="2" type="ordered locus">Desti_4343</name>
</gene>
<dbReference type="eggNOG" id="COG1082">
    <property type="taxonomic scope" value="Bacteria"/>
</dbReference>
<dbReference type="Pfam" id="PF01261">
    <property type="entry name" value="AP_endonuc_2"/>
    <property type="match status" value="1"/>
</dbReference>
<dbReference type="AlphaFoldDB" id="I4CBN5"/>
<dbReference type="Gene3D" id="3.20.20.150">
    <property type="entry name" value="Divalent-metal-dependent TIM barrel enzymes"/>
    <property type="match status" value="1"/>
</dbReference>
<dbReference type="STRING" id="706587.Desti_4343"/>
<proteinExistence type="predicted"/>
<reference evidence="3" key="1">
    <citation type="submission" date="2012-06" db="EMBL/GenBank/DDBJ databases">
        <title>Complete sequence of chromosome of Desulfomonile tiedjei DSM 6799.</title>
        <authorList>
            <person name="Lucas S."/>
            <person name="Copeland A."/>
            <person name="Lapidus A."/>
            <person name="Glavina del Rio T."/>
            <person name="Dalin E."/>
            <person name="Tice H."/>
            <person name="Bruce D."/>
            <person name="Goodwin L."/>
            <person name="Pitluck S."/>
            <person name="Peters L."/>
            <person name="Ovchinnikova G."/>
            <person name="Zeytun A."/>
            <person name="Lu M."/>
            <person name="Kyrpides N."/>
            <person name="Mavromatis K."/>
            <person name="Ivanova N."/>
            <person name="Brettin T."/>
            <person name="Detter J.C."/>
            <person name="Han C."/>
            <person name="Larimer F."/>
            <person name="Land M."/>
            <person name="Hauser L."/>
            <person name="Markowitz V."/>
            <person name="Cheng J.-F."/>
            <person name="Hugenholtz P."/>
            <person name="Woyke T."/>
            <person name="Wu D."/>
            <person name="Spring S."/>
            <person name="Schroeder M."/>
            <person name="Brambilla E."/>
            <person name="Klenk H.-P."/>
            <person name="Eisen J.A."/>
        </authorList>
    </citation>
    <scope>NUCLEOTIDE SEQUENCE [LARGE SCALE GENOMIC DNA]</scope>
    <source>
        <strain evidence="3">ATCC 49306 / DSM 6799 / DCB-1</strain>
    </source>
</reference>
<accession>I4CBN5</accession>
<evidence type="ECO:0000259" key="1">
    <source>
        <dbReference type="Pfam" id="PF01261"/>
    </source>
</evidence>
<dbReference type="InterPro" id="IPR036237">
    <property type="entry name" value="Xyl_isomerase-like_sf"/>
</dbReference>
<dbReference type="EMBL" id="CP003360">
    <property type="protein sequence ID" value="AFM26976.1"/>
    <property type="molecule type" value="Genomic_DNA"/>
</dbReference>
<evidence type="ECO:0000313" key="3">
    <source>
        <dbReference type="Proteomes" id="UP000006055"/>
    </source>
</evidence>
<evidence type="ECO:0000313" key="2">
    <source>
        <dbReference type="EMBL" id="AFM26976.1"/>
    </source>
</evidence>
<protein>
    <submittedName>
        <fullName evidence="2">Sugar phosphate isomerase/epimerase</fullName>
    </submittedName>
</protein>
<sequence length="296" mass="33562">MIALEGNPNKAKKKGLCMKFAFSSNAFLRFNLLESIKIIADTGYQGIEIMADVPHAYPDQLTEQNIREIRTTLQDNGLEISNVNAFMHHADGDTYHPSWIENEPKLREKRVNYTLRCIELAAKLGARNISTEPGGPLEDMTREKALDLFRRGLSAVEKKAADNGIRILIEPEPGLLIETSSQFLEFLADLNPEVFGLNFDVGHFYCVGEDPSFLIKSMAHVAHHFHLEDIAPSRVHHHLMLGEGAIDIHNVLKSLDDIDYNGFVTVELYTYEHAADAAAREAFRYLQEWRQHNQIH</sequence>
<organism evidence="2 3">
    <name type="scientific">Desulfomonile tiedjei (strain ATCC 49306 / DSM 6799 / DCB-1)</name>
    <dbReference type="NCBI Taxonomy" id="706587"/>
    <lineage>
        <taxon>Bacteria</taxon>
        <taxon>Pseudomonadati</taxon>
        <taxon>Thermodesulfobacteriota</taxon>
        <taxon>Desulfomonilia</taxon>
        <taxon>Desulfomonilales</taxon>
        <taxon>Desulfomonilaceae</taxon>
        <taxon>Desulfomonile</taxon>
    </lineage>
</organism>
<dbReference type="RefSeq" id="WP_014812095.1">
    <property type="nucleotide sequence ID" value="NC_018025.1"/>
</dbReference>
<dbReference type="InterPro" id="IPR050312">
    <property type="entry name" value="IolE/XylAMocC-like"/>
</dbReference>
<name>I4CBN5_DESTA</name>